<gene>
    <name evidence="4" type="ORF">MUU47_18280</name>
</gene>
<dbReference type="InterPro" id="IPR036942">
    <property type="entry name" value="Beta-barrel_TonB_sf"/>
</dbReference>
<comment type="caution">
    <text evidence="4">The sequence shown here is derived from an EMBL/GenBank/DDBJ whole genome shotgun (WGS) entry which is preliminary data.</text>
</comment>
<keyword evidence="2" id="KW-0472">Membrane</keyword>
<dbReference type="Proteomes" id="UP001205357">
    <property type="component" value="Unassembled WGS sequence"/>
</dbReference>
<evidence type="ECO:0000256" key="2">
    <source>
        <dbReference type="ARBA" id="ARBA00023136"/>
    </source>
</evidence>
<dbReference type="Gene3D" id="2.40.170.20">
    <property type="entry name" value="TonB-dependent receptor, beta-barrel domain"/>
    <property type="match status" value="1"/>
</dbReference>
<evidence type="ECO:0000313" key="4">
    <source>
        <dbReference type="EMBL" id="MCS2163034.1"/>
    </source>
</evidence>
<name>A0ABT2E587_9ENTR</name>
<keyword evidence="3" id="KW-0998">Cell outer membrane</keyword>
<evidence type="ECO:0000256" key="3">
    <source>
        <dbReference type="ARBA" id="ARBA00023237"/>
    </source>
</evidence>
<comment type="subcellular location">
    <subcellularLocation>
        <location evidence="1">Cell outer membrane</location>
    </subcellularLocation>
</comment>
<keyword evidence="5" id="KW-1185">Reference proteome</keyword>
<accession>A0ABT2E587</accession>
<evidence type="ECO:0000256" key="1">
    <source>
        <dbReference type="ARBA" id="ARBA00004442"/>
    </source>
</evidence>
<dbReference type="EMBL" id="JALIGE010000076">
    <property type="protein sequence ID" value="MCS2163034.1"/>
    <property type="molecule type" value="Genomic_DNA"/>
</dbReference>
<reference evidence="4 5" key="1">
    <citation type="submission" date="2022-04" db="EMBL/GenBank/DDBJ databases">
        <title>Proposal of a three novel species of Scandinavium, Scandinavium hiltneri, Scandinavium manionii, Scandinavium tedordense.</title>
        <authorList>
            <person name="Maddock D.W."/>
            <person name="Brady C.L."/>
            <person name="Denman S."/>
            <person name="Arnold D."/>
        </authorList>
    </citation>
    <scope>NUCLEOTIDE SEQUENCE [LARGE SCALE GENOMIC DNA]</scope>
    <source>
        <strain evidence="4 5">H11S7</strain>
    </source>
</reference>
<sequence length="65" mass="7515">MLYARLVYDINEDWSAYVSYTNIFQPQDKSAANGRYQLTKNFARQLFSCQAYASSRCNHAPVEQA</sequence>
<evidence type="ECO:0000313" key="5">
    <source>
        <dbReference type="Proteomes" id="UP001205357"/>
    </source>
</evidence>
<proteinExistence type="predicted"/>
<evidence type="ECO:0008006" key="6">
    <source>
        <dbReference type="Google" id="ProtNLM"/>
    </source>
</evidence>
<protein>
    <recommendedName>
        <fullName evidence="6">TonB-dependent receptor</fullName>
    </recommendedName>
</protein>
<organism evidence="4 5">
    <name type="scientific">Scandinavium hiltneri</name>
    <dbReference type="NCBI Taxonomy" id="2926519"/>
    <lineage>
        <taxon>Bacteria</taxon>
        <taxon>Pseudomonadati</taxon>
        <taxon>Pseudomonadota</taxon>
        <taxon>Gammaproteobacteria</taxon>
        <taxon>Enterobacterales</taxon>
        <taxon>Enterobacteriaceae</taxon>
        <taxon>Scandinavium</taxon>
    </lineage>
</organism>